<reference evidence="2 3" key="1">
    <citation type="journal article" date="2014" name="Genome Announc.">
        <title>Draft Genome Sequence of the Haloacid-Degrading Burkholderia caribensis Strain MBA4.</title>
        <authorList>
            <person name="Pan Y."/>
            <person name="Kong K.F."/>
            <person name="Tsang J.S."/>
        </authorList>
    </citation>
    <scope>NUCLEOTIDE SEQUENCE [LARGE SCALE GENOMIC DNA]</scope>
    <source>
        <strain evidence="2 3">852011</strain>
    </source>
</reference>
<dbReference type="AlphaFoldDB" id="A0A9Q6WLR8"/>
<proteinExistence type="predicted"/>
<dbReference type="Gene3D" id="3.40.50.2000">
    <property type="entry name" value="Glycogen Phosphorylase B"/>
    <property type="match status" value="1"/>
</dbReference>
<keyword evidence="1" id="KW-0175">Coiled coil</keyword>
<evidence type="ECO:0008006" key="4">
    <source>
        <dbReference type="Google" id="ProtNLM"/>
    </source>
</evidence>
<sequence length="556" mass="61585">MNDTDFRPGTSFYPTIEALDEEVSSLLEAGDANASMERIQAFVRAVMLDRRAIAKVFADATLDSLCQRIGAMVVSSMAPTPPTQGAEQADCVILATELYRAGGHSAVIADLVRTGRFGKRPVLILTDTLNSADATIAAERYGDQVTAEIAPAGSLIDKLHWTLMRLNALRPRRLVLLNHHYDAVAIAAAQPGIADQTVFYHHGDHQLCLGVTLKHTLHVDPHSIGFHHCRHELGVTDNVFWPLIVDDLGTRPRLARHTALRTCSSGSSNKFELDYKYRYVDLVPQLLARTGGTHVHIGPLSEGALERIYEGIDKLSVPHERFVHIPWVQSVWRALQEHQIDVYLTSFPLGGGRAAIEAMGAGVPMIGHSCFVSSFFGGQDMLYPEAYLWETPDQLLAHLESIDGQQLERESRLARLHYERHHTMSALMQAIDAGSAAPVPLPLRPQHRDPMQSFLDDVRYALQDHLTAAEIAPVFDQIKHDQAATSVRTIESEALSQNAREKTIALINVYSREVAQLREQLARAEQSVAALTTTVSQPRVRRFARIAKRAVSLFRG</sequence>
<gene>
    <name evidence="2" type="ORF">A9O66_13115</name>
</gene>
<protein>
    <recommendedName>
        <fullName evidence="4">Glycosyltransferase</fullName>
    </recommendedName>
</protein>
<evidence type="ECO:0000313" key="2">
    <source>
        <dbReference type="EMBL" id="QLB63242.1"/>
    </source>
</evidence>
<accession>A0A9Q6WLR8</accession>
<evidence type="ECO:0000313" key="3">
    <source>
        <dbReference type="Proteomes" id="UP000509548"/>
    </source>
</evidence>
<dbReference type="Proteomes" id="UP000509548">
    <property type="component" value="Chromosome 1"/>
</dbReference>
<name>A0A9Q6WLR8_9BURK</name>
<organism evidence="2 3">
    <name type="scientific">Paraburkholderia caribensis</name>
    <dbReference type="NCBI Taxonomy" id="75105"/>
    <lineage>
        <taxon>Bacteria</taxon>
        <taxon>Pseudomonadati</taxon>
        <taxon>Pseudomonadota</taxon>
        <taxon>Betaproteobacteria</taxon>
        <taxon>Burkholderiales</taxon>
        <taxon>Burkholderiaceae</taxon>
        <taxon>Paraburkholderia</taxon>
    </lineage>
</organism>
<dbReference type="EMBL" id="CP015958">
    <property type="protein sequence ID" value="QLB63242.1"/>
    <property type="molecule type" value="Genomic_DNA"/>
</dbReference>
<feature type="coiled-coil region" evidence="1">
    <location>
        <begin position="500"/>
        <end position="534"/>
    </location>
</feature>
<evidence type="ECO:0000256" key="1">
    <source>
        <dbReference type="SAM" id="Coils"/>
    </source>
</evidence>
<dbReference type="RefSeq" id="WP_176956867.1">
    <property type="nucleotide sequence ID" value="NZ_CP015958.1"/>
</dbReference>